<dbReference type="PANTHER" id="PTHR36834:SF2">
    <property type="entry name" value="MEMBRANE PROTEIN"/>
    <property type="match status" value="1"/>
</dbReference>
<accession>K1T4D7</accession>
<gene>
    <name evidence="3" type="ORF">OBE_06892</name>
</gene>
<protein>
    <submittedName>
        <fullName evidence="3">VanZ like protein</fullName>
    </submittedName>
</protein>
<feature type="transmembrane region" description="Helical" evidence="1">
    <location>
        <begin position="121"/>
        <end position="140"/>
    </location>
</feature>
<name>K1T4D7_9ZZZZ</name>
<feature type="transmembrane region" description="Helical" evidence="1">
    <location>
        <begin position="47"/>
        <end position="64"/>
    </location>
</feature>
<evidence type="ECO:0000313" key="3">
    <source>
        <dbReference type="EMBL" id="EKC64608.1"/>
    </source>
</evidence>
<organism evidence="3">
    <name type="scientific">human gut metagenome</name>
    <dbReference type="NCBI Taxonomy" id="408170"/>
    <lineage>
        <taxon>unclassified sequences</taxon>
        <taxon>metagenomes</taxon>
        <taxon>organismal metagenomes</taxon>
    </lineage>
</organism>
<feature type="transmembrane region" description="Helical" evidence="1">
    <location>
        <begin position="16"/>
        <end position="35"/>
    </location>
</feature>
<feature type="transmembrane region" description="Helical" evidence="1">
    <location>
        <begin position="91"/>
        <end position="109"/>
    </location>
</feature>
<reference evidence="3" key="1">
    <citation type="journal article" date="2013" name="Environ. Microbiol.">
        <title>Microbiota from the distal guts of lean and obese adolescents exhibit partial functional redundancy besides clear differences in community structure.</title>
        <authorList>
            <person name="Ferrer M."/>
            <person name="Ruiz A."/>
            <person name="Lanza F."/>
            <person name="Haange S.B."/>
            <person name="Oberbach A."/>
            <person name="Till H."/>
            <person name="Bargiela R."/>
            <person name="Campoy C."/>
            <person name="Segura M.T."/>
            <person name="Richter M."/>
            <person name="von Bergen M."/>
            <person name="Seifert J."/>
            <person name="Suarez A."/>
        </authorList>
    </citation>
    <scope>NUCLEOTIDE SEQUENCE</scope>
</reference>
<dbReference type="InterPro" id="IPR053150">
    <property type="entry name" value="Teicoplanin_resist-assoc"/>
</dbReference>
<evidence type="ECO:0000259" key="2">
    <source>
        <dbReference type="Pfam" id="PF04892"/>
    </source>
</evidence>
<feature type="domain" description="VanZ-like" evidence="2">
    <location>
        <begin position="52"/>
        <end position="164"/>
    </location>
</feature>
<dbReference type="PANTHER" id="PTHR36834">
    <property type="entry name" value="MEMBRANE PROTEIN-RELATED"/>
    <property type="match status" value="1"/>
</dbReference>
<dbReference type="InterPro" id="IPR006976">
    <property type="entry name" value="VanZ-like"/>
</dbReference>
<evidence type="ECO:0000256" key="1">
    <source>
        <dbReference type="SAM" id="Phobius"/>
    </source>
</evidence>
<dbReference type="AlphaFoldDB" id="K1T4D7"/>
<dbReference type="Pfam" id="PF04892">
    <property type="entry name" value="VanZ"/>
    <property type="match status" value="1"/>
</dbReference>
<feature type="transmembrane region" description="Helical" evidence="1">
    <location>
        <begin position="181"/>
        <end position="198"/>
    </location>
</feature>
<dbReference type="EMBL" id="AJWZ01004730">
    <property type="protein sequence ID" value="EKC64608.1"/>
    <property type="molecule type" value="Genomic_DNA"/>
</dbReference>
<proteinExistence type="predicted"/>
<keyword evidence="1" id="KW-0812">Transmembrane</keyword>
<comment type="caution">
    <text evidence="3">The sequence shown here is derived from an EMBL/GenBank/DDBJ whole genome shotgun (WGS) entry which is preliminary data.</text>
</comment>
<keyword evidence="1" id="KW-1133">Transmembrane helix</keyword>
<sequence length="199" mass="22938">MQGITKTIAGVIDMTWPMVIVSIVIIVSVRICYLVKNNEHFSLYKELLMLSMIIYVLMLFQVVTSQDVVNWSSNNFIPFKEMLRYRFGSRLFIKNVLGNLILFLPYGFFASYTLKPEKGKLIVFLTLLASLTIECVQMMIGRVFDVDDILLNTLGGYIGYLCYHYGHKFSTKLPSFCKSEWFLNILSVIILLCVIAIIW</sequence>
<keyword evidence="1" id="KW-0472">Membrane</keyword>